<keyword evidence="3 8" id="KW-0812">Transmembrane</keyword>
<evidence type="ECO:0000256" key="5">
    <source>
        <dbReference type="ARBA" id="ARBA00022989"/>
    </source>
</evidence>
<feature type="transmembrane region" description="Helical" evidence="8">
    <location>
        <begin position="64"/>
        <end position="85"/>
    </location>
</feature>
<dbReference type="PIRSF" id="PIRSF006060">
    <property type="entry name" value="AA_transporter"/>
    <property type="match status" value="1"/>
</dbReference>
<keyword evidence="2" id="KW-0813">Transport</keyword>
<feature type="transmembrane region" description="Helical" evidence="8">
    <location>
        <begin position="191"/>
        <end position="210"/>
    </location>
</feature>
<dbReference type="Gene3D" id="1.20.1740.10">
    <property type="entry name" value="Amino acid/polyamine transporter I"/>
    <property type="match status" value="1"/>
</dbReference>
<evidence type="ECO:0000313" key="10">
    <source>
        <dbReference type="EMBL" id="KAK7437927.1"/>
    </source>
</evidence>
<dbReference type="EMBL" id="JBANRG010000082">
    <property type="protein sequence ID" value="KAK7437927.1"/>
    <property type="molecule type" value="Genomic_DNA"/>
</dbReference>
<feature type="transmembrane region" description="Helical" evidence="8">
    <location>
        <begin position="133"/>
        <end position="156"/>
    </location>
</feature>
<feature type="transmembrane region" description="Helical" evidence="8">
    <location>
        <begin position="385"/>
        <end position="402"/>
    </location>
</feature>
<feature type="transmembrane region" description="Helical" evidence="8">
    <location>
        <begin position="459"/>
        <end position="484"/>
    </location>
</feature>
<sequence length="551" mass="60614">MNVSEVDAEKASYDAPRDDTSSFDEGNLHRGLHQRHVQMIAIAGCIGTGLFLGSGSSLRTAGPLGALIGYALVCSVVYCTLSSVAEMASFAPIAGSFPYYGGSSVLVRRISPYRNGIATRWVDPALGFASGWVYYYTYALAAPAEISASVILLAYWDSNASHIALYTAVVWIVVCIFNLFGVRYFGESEVVFASIKISLIIGLLLCGLVIDLGGGPRGGRIGFRFWNNPGALNRAGFVDNIHTDRFLAVMSTIVQAAFSLNGMELVAVASSETESPRRNIKKAVGRVFWRLVIFYILGILMIGMLVAYDDKALLNASQTAAQSPFVIAIERAGIEVLPHVINAAIFTSALSTSNTAVYLASRILYGLSLRRQAPRILTYCTKNGLPISAVAATLALSLLSFLNVRSGSQQVFTWLSGLVALGSLFGWITMNTTYLFFYRGMRTQNYDLRENPYSHPLQPFLAIYGLLWSIIFILINGYAVFFTWNASDFVISYINIPIFALLYFGYKIIKRTKIIRPEEMDFVTGIPTVEETEMPQKPAKNVVQRFIRWLV</sequence>
<feature type="compositionally biased region" description="Basic and acidic residues" evidence="7">
    <location>
        <begin position="7"/>
        <end position="20"/>
    </location>
</feature>
<keyword evidence="4" id="KW-0029">Amino-acid transport</keyword>
<dbReference type="InterPro" id="IPR050524">
    <property type="entry name" value="APC_YAT"/>
</dbReference>
<dbReference type="InterPro" id="IPR004840">
    <property type="entry name" value="Amino_acid_permease_CS"/>
</dbReference>
<dbReference type="PANTHER" id="PTHR43341">
    <property type="entry name" value="AMINO ACID PERMEASE"/>
    <property type="match status" value="1"/>
</dbReference>
<evidence type="ECO:0000256" key="6">
    <source>
        <dbReference type="ARBA" id="ARBA00023136"/>
    </source>
</evidence>
<reference evidence="10 11" key="1">
    <citation type="submission" date="2024-01" db="EMBL/GenBank/DDBJ databases">
        <title>A draft genome for the cacao thread blight pathogen Marasmiellus scandens.</title>
        <authorList>
            <person name="Baruah I.K."/>
            <person name="Leung J."/>
            <person name="Bukari Y."/>
            <person name="Amoako-Attah I."/>
            <person name="Meinhardt L.W."/>
            <person name="Bailey B.A."/>
            <person name="Cohen S.P."/>
        </authorList>
    </citation>
    <scope>NUCLEOTIDE SEQUENCE [LARGE SCALE GENOMIC DNA]</scope>
    <source>
        <strain evidence="10 11">GH-19</strain>
    </source>
</reference>
<dbReference type="PROSITE" id="PS00218">
    <property type="entry name" value="AMINO_ACID_PERMEASE_1"/>
    <property type="match status" value="1"/>
</dbReference>
<evidence type="ECO:0000256" key="3">
    <source>
        <dbReference type="ARBA" id="ARBA00022692"/>
    </source>
</evidence>
<dbReference type="Pfam" id="PF00324">
    <property type="entry name" value="AA_permease"/>
    <property type="match status" value="1"/>
</dbReference>
<feature type="transmembrane region" description="Helical" evidence="8">
    <location>
        <begin position="414"/>
        <end position="438"/>
    </location>
</feature>
<name>A0ABR1ITL8_9AGAR</name>
<gene>
    <name evidence="10" type="ORF">VKT23_018362</name>
</gene>
<feature type="transmembrane region" description="Helical" evidence="8">
    <location>
        <begin position="490"/>
        <end position="509"/>
    </location>
</feature>
<dbReference type="InterPro" id="IPR004841">
    <property type="entry name" value="AA-permease/SLC12A_dom"/>
</dbReference>
<dbReference type="Proteomes" id="UP001498398">
    <property type="component" value="Unassembled WGS sequence"/>
</dbReference>
<proteinExistence type="predicted"/>
<protein>
    <recommendedName>
        <fullName evidence="9">Amino acid permease/ SLC12A domain-containing protein</fullName>
    </recommendedName>
</protein>
<feature type="transmembrane region" description="Helical" evidence="8">
    <location>
        <begin position="36"/>
        <end position="52"/>
    </location>
</feature>
<keyword evidence="6 8" id="KW-0472">Membrane</keyword>
<comment type="subcellular location">
    <subcellularLocation>
        <location evidence="1">Membrane</location>
        <topology evidence="1">Multi-pass membrane protein</topology>
    </subcellularLocation>
</comment>
<feature type="transmembrane region" description="Helical" evidence="8">
    <location>
        <begin position="163"/>
        <end position="185"/>
    </location>
</feature>
<feature type="region of interest" description="Disordered" evidence="7">
    <location>
        <begin position="1"/>
        <end position="26"/>
    </location>
</feature>
<keyword evidence="11" id="KW-1185">Reference proteome</keyword>
<accession>A0ABR1ITL8</accession>
<evidence type="ECO:0000256" key="1">
    <source>
        <dbReference type="ARBA" id="ARBA00004141"/>
    </source>
</evidence>
<evidence type="ECO:0000256" key="7">
    <source>
        <dbReference type="SAM" id="MobiDB-lite"/>
    </source>
</evidence>
<organism evidence="10 11">
    <name type="scientific">Marasmiellus scandens</name>
    <dbReference type="NCBI Taxonomy" id="2682957"/>
    <lineage>
        <taxon>Eukaryota</taxon>
        <taxon>Fungi</taxon>
        <taxon>Dikarya</taxon>
        <taxon>Basidiomycota</taxon>
        <taxon>Agaricomycotina</taxon>
        <taxon>Agaricomycetes</taxon>
        <taxon>Agaricomycetidae</taxon>
        <taxon>Agaricales</taxon>
        <taxon>Marasmiineae</taxon>
        <taxon>Omphalotaceae</taxon>
        <taxon>Marasmiellus</taxon>
    </lineage>
</organism>
<dbReference type="PANTHER" id="PTHR43341:SF4">
    <property type="entry name" value="ARGININE PERMEASE CAN1-RELATED"/>
    <property type="match status" value="1"/>
</dbReference>
<evidence type="ECO:0000259" key="9">
    <source>
        <dbReference type="Pfam" id="PF00324"/>
    </source>
</evidence>
<evidence type="ECO:0000256" key="2">
    <source>
        <dbReference type="ARBA" id="ARBA00022448"/>
    </source>
</evidence>
<evidence type="ECO:0000256" key="8">
    <source>
        <dbReference type="SAM" id="Phobius"/>
    </source>
</evidence>
<comment type="caution">
    <text evidence="10">The sequence shown here is derived from an EMBL/GenBank/DDBJ whole genome shotgun (WGS) entry which is preliminary data.</text>
</comment>
<feature type="domain" description="Amino acid permease/ SLC12A" evidence="9">
    <location>
        <begin position="36"/>
        <end position="514"/>
    </location>
</feature>
<feature type="transmembrane region" description="Helical" evidence="8">
    <location>
        <begin position="287"/>
        <end position="308"/>
    </location>
</feature>
<keyword evidence="5 8" id="KW-1133">Transmembrane helix</keyword>
<evidence type="ECO:0000313" key="11">
    <source>
        <dbReference type="Proteomes" id="UP001498398"/>
    </source>
</evidence>
<feature type="transmembrane region" description="Helical" evidence="8">
    <location>
        <begin position="340"/>
        <end position="365"/>
    </location>
</feature>
<evidence type="ECO:0000256" key="4">
    <source>
        <dbReference type="ARBA" id="ARBA00022970"/>
    </source>
</evidence>